<dbReference type="AlphaFoldDB" id="A0AAV7RNI3"/>
<name>A0AAV7RNI3_PLEWA</name>
<feature type="region of interest" description="Disordered" evidence="1">
    <location>
        <begin position="36"/>
        <end position="63"/>
    </location>
</feature>
<feature type="region of interest" description="Disordered" evidence="1">
    <location>
        <begin position="70"/>
        <end position="89"/>
    </location>
</feature>
<dbReference type="EMBL" id="JANPWB010000009">
    <property type="protein sequence ID" value="KAJ1153570.1"/>
    <property type="molecule type" value="Genomic_DNA"/>
</dbReference>
<comment type="caution">
    <text evidence="2">The sequence shown here is derived from an EMBL/GenBank/DDBJ whole genome shotgun (WGS) entry which is preliminary data.</text>
</comment>
<organism evidence="2 3">
    <name type="scientific">Pleurodeles waltl</name>
    <name type="common">Iberian ribbed newt</name>
    <dbReference type="NCBI Taxonomy" id="8319"/>
    <lineage>
        <taxon>Eukaryota</taxon>
        <taxon>Metazoa</taxon>
        <taxon>Chordata</taxon>
        <taxon>Craniata</taxon>
        <taxon>Vertebrata</taxon>
        <taxon>Euteleostomi</taxon>
        <taxon>Amphibia</taxon>
        <taxon>Batrachia</taxon>
        <taxon>Caudata</taxon>
        <taxon>Salamandroidea</taxon>
        <taxon>Salamandridae</taxon>
        <taxon>Pleurodelinae</taxon>
        <taxon>Pleurodeles</taxon>
    </lineage>
</organism>
<sequence length="137" mass="15712">MSEINEEKEGNQEDFIRKIVTEELKAVIQESVKQALRKRKGNDEDEDHFRGPGESVKTFAGDAGQIWSPKRLKKRGTVSSTKKSQLDAKKDCINEEFDNDNDFDEYVLDREYKDGLEDKLGDNIRTKSSEDLLDPLS</sequence>
<reference evidence="2" key="1">
    <citation type="journal article" date="2022" name="bioRxiv">
        <title>Sequencing and chromosome-scale assembly of the giantPleurodeles waltlgenome.</title>
        <authorList>
            <person name="Brown T."/>
            <person name="Elewa A."/>
            <person name="Iarovenko S."/>
            <person name="Subramanian E."/>
            <person name="Araus A.J."/>
            <person name="Petzold A."/>
            <person name="Susuki M."/>
            <person name="Suzuki K.-i.T."/>
            <person name="Hayashi T."/>
            <person name="Toyoda A."/>
            <person name="Oliveira C."/>
            <person name="Osipova E."/>
            <person name="Leigh N.D."/>
            <person name="Simon A."/>
            <person name="Yun M.H."/>
        </authorList>
    </citation>
    <scope>NUCLEOTIDE SEQUENCE</scope>
    <source>
        <strain evidence="2">20211129_DDA</strain>
        <tissue evidence="2">Liver</tissue>
    </source>
</reference>
<dbReference type="Proteomes" id="UP001066276">
    <property type="component" value="Chromosome 5"/>
</dbReference>
<protein>
    <submittedName>
        <fullName evidence="2">Uncharacterized protein</fullName>
    </submittedName>
</protein>
<keyword evidence="3" id="KW-1185">Reference proteome</keyword>
<evidence type="ECO:0000256" key="1">
    <source>
        <dbReference type="SAM" id="MobiDB-lite"/>
    </source>
</evidence>
<accession>A0AAV7RNI3</accession>
<evidence type="ECO:0000313" key="3">
    <source>
        <dbReference type="Proteomes" id="UP001066276"/>
    </source>
</evidence>
<evidence type="ECO:0000313" key="2">
    <source>
        <dbReference type="EMBL" id="KAJ1153570.1"/>
    </source>
</evidence>
<gene>
    <name evidence="2" type="ORF">NDU88_006329</name>
</gene>
<proteinExistence type="predicted"/>